<name>A0A1G9V0Q4_9SPHI</name>
<dbReference type="Gene3D" id="2.120.10.30">
    <property type="entry name" value="TolB, C-terminal domain"/>
    <property type="match status" value="1"/>
</dbReference>
<dbReference type="SUPFAM" id="SSF46626">
    <property type="entry name" value="Cytochrome c"/>
    <property type="match status" value="1"/>
</dbReference>
<dbReference type="AlphaFoldDB" id="A0A1G9V0Q4"/>
<dbReference type="PANTHER" id="PTHR35008:SF8">
    <property type="entry name" value="ALCOHOL DEHYDROGENASE CYTOCHROME C SUBUNIT"/>
    <property type="match status" value="1"/>
</dbReference>
<accession>A0A1G9V0Q4</accession>
<dbReference type="Pfam" id="PF00034">
    <property type="entry name" value="Cytochrom_C"/>
    <property type="match status" value="1"/>
</dbReference>
<dbReference type="InterPro" id="IPR011042">
    <property type="entry name" value="6-blade_b-propeller_TolB-like"/>
</dbReference>
<dbReference type="PANTHER" id="PTHR35008">
    <property type="entry name" value="BLL4482 PROTEIN-RELATED"/>
    <property type="match status" value="1"/>
</dbReference>
<protein>
    <submittedName>
        <fullName evidence="6">Glucose/arabinose dehydrogenase, beta-propeller fold</fullName>
    </submittedName>
</protein>
<dbReference type="RefSeq" id="WP_221406336.1">
    <property type="nucleotide sequence ID" value="NZ_FNHH01000018.1"/>
</dbReference>
<evidence type="ECO:0000256" key="1">
    <source>
        <dbReference type="ARBA" id="ARBA00022617"/>
    </source>
</evidence>
<feature type="domain" description="Cytochrome c" evidence="5">
    <location>
        <begin position="481"/>
        <end position="570"/>
    </location>
</feature>
<reference evidence="7" key="1">
    <citation type="submission" date="2016-10" db="EMBL/GenBank/DDBJ databases">
        <authorList>
            <person name="Varghese N."/>
            <person name="Submissions S."/>
        </authorList>
    </citation>
    <scope>NUCLEOTIDE SEQUENCE [LARGE SCALE GENOMIC DNA]</scope>
    <source>
        <strain evidence="7">DSM 24536</strain>
    </source>
</reference>
<dbReference type="InterPro" id="IPR036909">
    <property type="entry name" value="Cyt_c-like_dom_sf"/>
</dbReference>
<proteinExistence type="predicted"/>
<keyword evidence="3 4" id="KW-0408">Iron</keyword>
<keyword evidence="1 4" id="KW-0349">Heme</keyword>
<dbReference type="STRING" id="990371.SAMN05421813_11863"/>
<dbReference type="EMBL" id="FNHH01000018">
    <property type="protein sequence ID" value="SDM65485.1"/>
    <property type="molecule type" value="Genomic_DNA"/>
</dbReference>
<dbReference type="InterPro" id="IPR011041">
    <property type="entry name" value="Quinoprot_gluc/sorb_DH_b-prop"/>
</dbReference>
<dbReference type="InterPro" id="IPR009056">
    <property type="entry name" value="Cyt_c-like_dom"/>
</dbReference>
<sequence>MGGVLCVGIVAYYGAEYPAAAILSIALLSHTLMRNPGGLPPSDPDNGGITLPGGFEAVVVTDSIGPARHLAVNDNGDIYVKLRFSAKGGNVAMRDTDNDGKADIIQHFGSYKDVGSLANGMRIHKGYLYYSSSLAIYRSKLTPGKLIPESEMETVLTDDHGHGAHWHITKPVSFDDKGFMYVPFGTPSNNCMDMANTPGGKPGQPGIMPCPELEQHAGIWRFDASKTGLTQKDGTLFATGLRSIVAMDWNKADKSLYVVQHGRDNLHRLFPDLYTAWQSAVLPSEEFLKIKEGDDAGWPYYYYDQMQKKKLMTPEYGGDGKKEGKGKELAQPLIGFPGHWAPNDLYFYQGNQFPARYKNGAFIAFHGSTNRAPYPQSGYFVAFVPFKNGAPTGDWEVFADGFAGVDPIVNVKDAIYRPMGIAMGPDGSLYISETEKGKIWRVMYKGDKKNFGTAQLAEMEKHKLLSHIRTPDEVKDNLEKGKIPENAKLYNTYCAACHQNDGKGDGNRFPPLGGTDWVTGDKTKLLNTLLMGLNGEIVVNDKPYNGLMPAHNFLKDEEVANILTYIRQNFGNNASAVSVEEVKAYRNSQKK</sequence>
<dbReference type="Gene3D" id="1.10.760.10">
    <property type="entry name" value="Cytochrome c-like domain"/>
    <property type="match status" value="1"/>
</dbReference>
<keyword evidence="7" id="KW-1185">Reference proteome</keyword>
<evidence type="ECO:0000256" key="3">
    <source>
        <dbReference type="ARBA" id="ARBA00023004"/>
    </source>
</evidence>
<dbReference type="Pfam" id="PF22807">
    <property type="entry name" value="TrAA12"/>
    <property type="match status" value="1"/>
</dbReference>
<dbReference type="GO" id="GO:0046872">
    <property type="term" value="F:metal ion binding"/>
    <property type="evidence" value="ECO:0007669"/>
    <property type="project" value="UniProtKB-KW"/>
</dbReference>
<evidence type="ECO:0000313" key="6">
    <source>
        <dbReference type="EMBL" id="SDM65485.1"/>
    </source>
</evidence>
<dbReference type="GO" id="GO:0009055">
    <property type="term" value="F:electron transfer activity"/>
    <property type="evidence" value="ECO:0007669"/>
    <property type="project" value="InterPro"/>
</dbReference>
<evidence type="ECO:0000259" key="5">
    <source>
        <dbReference type="PROSITE" id="PS51007"/>
    </source>
</evidence>
<organism evidence="6 7">
    <name type="scientific">Daejeonella rubra</name>
    <dbReference type="NCBI Taxonomy" id="990371"/>
    <lineage>
        <taxon>Bacteria</taxon>
        <taxon>Pseudomonadati</taxon>
        <taxon>Bacteroidota</taxon>
        <taxon>Sphingobacteriia</taxon>
        <taxon>Sphingobacteriales</taxon>
        <taxon>Sphingobacteriaceae</taxon>
        <taxon>Daejeonella</taxon>
    </lineage>
</organism>
<dbReference type="GO" id="GO:0020037">
    <property type="term" value="F:heme binding"/>
    <property type="evidence" value="ECO:0007669"/>
    <property type="project" value="InterPro"/>
</dbReference>
<dbReference type="InterPro" id="IPR051459">
    <property type="entry name" value="Cytochrome_c-type_DH"/>
</dbReference>
<keyword evidence="2 4" id="KW-0479">Metal-binding</keyword>
<dbReference type="InterPro" id="IPR054539">
    <property type="entry name" value="Beta-prop_PDH"/>
</dbReference>
<evidence type="ECO:0000256" key="2">
    <source>
        <dbReference type="ARBA" id="ARBA00022723"/>
    </source>
</evidence>
<dbReference type="PROSITE" id="PS51007">
    <property type="entry name" value="CYTC"/>
    <property type="match status" value="1"/>
</dbReference>
<dbReference type="SUPFAM" id="SSF50952">
    <property type="entry name" value="Soluble quinoprotein glucose dehydrogenase"/>
    <property type="match status" value="1"/>
</dbReference>
<evidence type="ECO:0000313" key="7">
    <source>
        <dbReference type="Proteomes" id="UP000199226"/>
    </source>
</evidence>
<evidence type="ECO:0000256" key="4">
    <source>
        <dbReference type="PROSITE-ProRule" id="PRU00433"/>
    </source>
</evidence>
<gene>
    <name evidence="6" type="ORF">SAMN05421813_11863</name>
</gene>
<dbReference type="Proteomes" id="UP000199226">
    <property type="component" value="Unassembled WGS sequence"/>
</dbReference>